<evidence type="ECO:0000256" key="1">
    <source>
        <dbReference type="SAM" id="MobiDB-lite"/>
    </source>
</evidence>
<proteinExistence type="predicted"/>
<feature type="region of interest" description="Disordered" evidence="1">
    <location>
        <begin position="79"/>
        <end position="98"/>
    </location>
</feature>
<accession>A0A0K2AU85</accession>
<dbReference type="Proteomes" id="UP000061018">
    <property type="component" value="Chromosome"/>
</dbReference>
<dbReference type="GO" id="GO:0005840">
    <property type="term" value="C:ribosome"/>
    <property type="evidence" value="ECO:0007669"/>
    <property type="project" value="UniProtKB-KW"/>
</dbReference>
<reference evidence="4" key="1">
    <citation type="journal article" date="2015" name="J. Biotechnol.">
        <title>Complete genome sequence of Streptomyces ambofaciens ATCC 23877, the spiramycin producer.</title>
        <authorList>
            <person name="Thibessard A."/>
            <person name="Haas D."/>
            <person name="Gerbaud C."/>
            <person name="Aigle B."/>
            <person name="Lautru S."/>
            <person name="Pernodet J.L."/>
            <person name="Leblond P."/>
        </authorList>
    </citation>
    <scope>NUCLEOTIDE SEQUENCE [LARGE SCALE GENOMIC DNA]</scope>
    <source>
        <strain evidence="4">ATCC 23877 / 3486 / DSM 40053 / JCM 4204 / NBRC 12836 / NRRL B-2516</strain>
    </source>
</reference>
<protein>
    <submittedName>
        <fullName evidence="3">Ribosomal protein L7/L12</fullName>
    </submittedName>
</protein>
<feature type="domain" description="Large ribosomal subunit protein bL12 C-terminal" evidence="2">
    <location>
        <begin position="20"/>
        <end position="83"/>
    </location>
</feature>
<evidence type="ECO:0000313" key="3">
    <source>
        <dbReference type="EMBL" id="AKZ56533.1"/>
    </source>
</evidence>
<dbReference type="Pfam" id="PF00542">
    <property type="entry name" value="Ribosomal_L12"/>
    <property type="match status" value="1"/>
</dbReference>
<keyword evidence="3" id="KW-0689">Ribosomal protein</keyword>
<evidence type="ECO:0000259" key="2">
    <source>
        <dbReference type="Pfam" id="PF00542"/>
    </source>
</evidence>
<dbReference type="InterPro" id="IPR013823">
    <property type="entry name" value="Ribosomal_bL12_C"/>
</dbReference>
<evidence type="ECO:0000313" key="4">
    <source>
        <dbReference type="Proteomes" id="UP000061018"/>
    </source>
</evidence>
<dbReference type="AlphaFoldDB" id="A0A0K2AU85"/>
<dbReference type="GO" id="GO:0003735">
    <property type="term" value="F:structural constituent of ribosome"/>
    <property type="evidence" value="ECO:0007669"/>
    <property type="project" value="InterPro"/>
</dbReference>
<gene>
    <name evidence="3" type="ORF">SAM23877_3486</name>
</gene>
<dbReference type="EMBL" id="CP012382">
    <property type="protein sequence ID" value="AKZ56533.1"/>
    <property type="molecule type" value="Genomic_DNA"/>
</dbReference>
<keyword evidence="3" id="KW-0687">Ribonucleoprotein</keyword>
<feature type="compositionally biased region" description="Basic and acidic residues" evidence="1">
    <location>
        <begin position="82"/>
        <end position="92"/>
    </location>
</feature>
<dbReference type="SUPFAM" id="SSF54736">
    <property type="entry name" value="ClpS-like"/>
    <property type="match status" value="1"/>
</dbReference>
<sequence length="98" mass="10771">MSDEESTDYYTLLCDDPSHEVMLVNCGPREMDVILAVRKVTGHSLWHSRVLARQAPVTLLGGLCAYRAQSAVAVLQSAGARAEWRQEPEPGEHTAPSH</sequence>
<organism evidence="3 4">
    <name type="scientific">Streptomyces ambofaciens (strain ATCC 23877 / 3486 / DSM 40053 / JCM 4204 / NBRC 12836 / NRRL B-2516)</name>
    <dbReference type="NCBI Taxonomy" id="278992"/>
    <lineage>
        <taxon>Bacteria</taxon>
        <taxon>Bacillati</taxon>
        <taxon>Actinomycetota</taxon>
        <taxon>Actinomycetes</taxon>
        <taxon>Kitasatosporales</taxon>
        <taxon>Streptomycetaceae</taxon>
        <taxon>Streptomyces</taxon>
    </lineage>
</organism>
<dbReference type="KEGG" id="samb:SAM23877_3486"/>
<dbReference type="GO" id="GO:0006412">
    <property type="term" value="P:translation"/>
    <property type="evidence" value="ECO:0007669"/>
    <property type="project" value="InterPro"/>
</dbReference>
<dbReference type="InterPro" id="IPR014719">
    <property type="entry name" value="Ribosomal_bL12_C/ClpS-like"/>
</dbReference>
<name>A0A0K2AU85_STRA7</name>
<dbReference type="RefSeq" id="WP_053133232.1">
    <property type="nucleotide sequence ID" value="NZ_CP012382.1"/>
</dbReference>
<dbReference type="Gene3D" id="3.30.1390.10">
    <property type="match status" value="1"/>
</dbReference>